<dbReference type="EMBL" id="SZYD01000004">
    <property type="protein sequence ID" value="KAD6454616.1"/>
    <property type="molecule type" value="Genomic_DNA"/>
</dbReference>
<organism evidence="1 2">
    <name type="scientific">Mikania micrantha</name>
    <name type="common">bitter vine</name>
    <dbReference type="NCBI Taxonomy" id="192012"/>
    <lineage>
        <taxon>Eukaryota</taxon>
        <taxon>Viridiplantae</taxon>
        <taxon>Streptophyta</taxon>
        <taxon>Embryophyta</taxon>
        <taxon>Tracheophyta</taxon>
        <taxon>Spermatophyta</taxon>
        <taxon>Magnoliopsida</taxon>
        <taxon>eudicotyledons</taxon>
        <taxon>Gunneridae</taxon>
        <taxon>Pentapetalae</taxon>
        <taxon>asterids</taxon>
        <taxon>campanulids</taxon>
        <taxon>Asterales</taxon>
        <taxon>Asteraceae</taxon>
        <taxon>Asteroideae</taxon>
        <taxon>Heliantheae alliance</taxon>
        <taxon>Eupatorieae</taxon>
        <taxon>Mikania</taxon>
    </lineage>
</organism>
<dbReference type="AlphaFoldDB" id="A0A5N6PKY4"/>
<evidence type="ECO:0000313" key="2">
    <source>
        <dbReference type="Proteomes" id="UP000326396"/>
    </source>
</evidence>
<protein>
    <submittedName>
        <fullName evidence="1">Uncharacterized protein</fullName>
    </submittedName>
</protein>
<proteinExistence type="predicted"/>
<reference evidence="1 2" key="1">
    <citation type="submission" date="2019-05" db="EMBL/GenBank/DDBJ databases">
        <title>Mikania micrantha, genome provides insights into the molecular mechanism of rapid growth.</title>
        <authorList>
            <person name="Liu B."/>
        </authorList>
    </citation>
    <scope>NUCLEOTIDE SEQUENCE [LARGE SCALE GENOMIC DNA]</scope>
    <source>
        <strain evidence="1">NLD-2019</strain>
        <tissue evidence="1">Leaf</tissue>
    </source>
</reference>
<sequence>MGCQPNRSVVVVATVGVVVVRLNRVSYESLAALVNDGDRLFLEQNRPTRLDLHNHHKCPTKPPCLISNSNCDPRLLFNLNIGDMESWSSSSKINMDDVNLKFLAVYLDE</sequence>
<dbReference type="Proteomes" id="UP000326396">
    <property type="component" value="Linkage Group LG12"/>
</dbReference>
<name>A0A5N6PKY4_9ASTR</name>
<keyword evidence="2" id="KW-1185">Reference proteome</keyword>
<accession>A0A5N6PKY4</accession>
<evidence type="ECO:0000313" key="1">
    <source>
        <dbReference type="EMBL" id="KAD6454616.1"/>
    </source>
</evidence>
<comment type="caution">
    <text evidence="1">The sequence shown here is derived from an EMBL/GenBank/DDBJ whole genome shotgun (WGS) entry which is preliminary data.</text>
</comment>
<gene>
    <name evidence="1" type="ORF">E3N88_09322</name>
</gene>